<protein>
    <submittedName>
        <fullName evidence="2">Uncharacterized protein</fullName>
    </submittedName>
</protein>
<accession>A0A9P4PRC0</accession>
<evidence type="ECO:0000256" key="1">
    <source>
        <dbReference type="SAM" id="MobiDB-lite"/>
    </source>
</evidence>
<keyword evidence="3" id="KW-1185">Reference proteome</keyword>
<evidence type="ECO:0000313" key="3">
    <source>
        <dbReference type="Proteomes" id="UP000799764"/>
    </source>
</evidence>
<organism evidence="2 3">
    <name type="scientific">Karstenula rhodostoma CBS 690.94</name>
    <dbReference type="NCBI Taxonomy" id="1392251"/>
    <lineage>
        <taxon>Eukaryota</taxon>
        <taxon>Fungi</taxon>
        <taxon>Dikarya</taxon>
        <taxon>Ascomycota</taxon>
        <taxon>Pezizomycotina</taxon>
        <taxon>Dothideomycetes</taxon>
        <taxon>Pleosporomycetidae</taxon>
        <taxon>Pleosporales</taxon>
        <taxon>Massarineae</taxon>
        <taxon>Didymosphaeriaceae</taxon>
        <taxon>Karstenula</taxon>
    </lineage>
</organism>
<comment type="caution">
    <text evidence="2">The sequence shown here is derived from an EMBL/GenBank/DDBJ whole genome shotgun (WGS) entry which is preliminary data.</text>
</comment>
<gene>
    <name evidence="2" type="ORF">P171DRAFT_222600</name>
</gene>
<dbReference type="EMBL" id="MU001495">
    <property type="protein sequence ID" value="KAF2448996.1"/>
    <property type="molecule type" value="Genomic_DNA"/>
</dbReference>
<dbReference type="AlphaFoldDB" id="A0A9P4PRC0"/>
<proteinExistence type="predicted"/>
<reference evidence="2" key="1">
    <citation type="journal article" date="2020" name="Stud. Mycol.">
        <title>101 Dothideomycetes genomes: a test case for predicting lifestyles and emergence of pathogens.</title>
        <authorList>
            <person name="Haridas S."/>
            <person name="Albert R."/>
            <person name="Binder M."/>
            <person name="Bloem J."/>
            <person name="Labutti K."/>
            <person name="Salamov A."/>
            <person name="Andreopoulos B."/>
            <person name="Baker S."/>
            <person name="Barry K."/>
            <person name="Bills G."/>
            <person name="Bluhm B."/>
            <person name="Cannon C."/>
            <person name="Castanera R."/>
            <person name="Culley D."/>
            <person name="Daum C."/>
            <person name="Ezra D."/>
            <person name="Gonzalez J."/>
            <person name="Henrissat B."/>
            <person name="Kuo A."/>
            <person name="Liang C."/>
            <person name="Lipzen A."/>
            <person name="Lutzoni F."/>
            <person name="Magnuson J."/>
            <person name="Mondo S."/>
            <person name="Nolan M."/>
            <person name="Ohm R."/>
            <person name="Pangilinan J."/>
            <person name="Park H.-J."/>
            <person name="Ramirez L."/>
            <person name="Alfaro M."/>
            <person name="Sun H."/>
            <person name="Tritt A."/>
            <person name="Yoshinaga Y."/>
            <person name="Zwiers L.-H."/>
            <person name="Turgeon B."/>
            <person name="Goodwin S."/>
            <person name="Spatafora J."/>
            <person name="Crous P."/>
            <person name="Grigoriev I."/>
        </authorList>
    </citation>
    <scope>NUCLEOTIDE SEQUENCE</scope>
    <source>
        <strain evidence="2">CBS 690.94</strain>
    </source>
</reference>
<sequence>MCRLPQANRGGVGVVLYPATFPQIARAASTRRSFVGLNPTTTPWRKHEGGNQDTQRNPYYPSCMLHVGTFVVRQGGD</sequence>
<feature type="region of interest" description="Disordered" evidence="1">
    <location>
        <begin position="36"/>
        <end position="57"/>
    </location>
</feature>
<name>A0A9P4PRC0_9PLEO</name>
<dbReference type="Proteomes" id="UP000799764">
    <property type="component" value="Unassembled WGS sequence"/>
</dbReference>
<evidence type="ECO:0000313" key="2">
    <source>
        <dbReference type="EMBL" id="KAF2448996.1"/>
    </source>
</evidence>